<evidence type="ECO:0000313" key="1">
    <source>
        <dbReference type="EMBL" id="MDN7798531.1"/>
    </source>
</evidence>
<evidence type="ECO:0000313" key="2">
    <source>
        <dbReference type="Proteomes" id="UP001171620"/>
    </source>
</evidence>
<reference evidence="1" key="1">
    <citation type="submission" date="2023-07" db="EMBL/GenBank/DDBJ databases">
        <title>A collection of bacterial strains from the Burkholderia cepacia Research Laboratory and Repository.</title>
        <authorList>
            <person name="Lipuma J."/>
            <person name="Spilker T."/>
            <person name="Caverly L."/>
        </authorList>
    </citation>
    <scope>NUCLEOTIDE SEQUENCE</scope>
    <source>
        <strain evidence="1">AU44268</strain>
    </source>
</reference>
<dbReference type="AlphaFoldDB" id="A0AAW7T6V8"/>
<sequence>MNLAVVGAVCFGTVVGWMTHVTLERAEKIDTRWLGSVLTTIGGAAITASFDCAGGLFGAYCIGMAGAFFFRNFVAVPFDKAVFASFKGWQIADKGGTVRFEGSKAACEVWAEKNLSSAEYSIRPKTKSA</sequence>
<dbReference type="EMBL" id="JAUJRV010000031">
    <property type="protein sequence ID" value="MDN7798531.1"/>
    <property type="molecule type" value="Genomic_DNA"/>
</dbReference>
<proteinExistence type="predicted"/>
<protein>
    <submittedName>
        <fullName evidence="1">Uncharacterized protein</fullName>
    </submittedName>
</protein>
<organism evidence="1 2">
    <name type="scientific">Burkholderia vietnamiensis</name>
    <dbReference type="NCBI Taxonomy" id="60552"/>
    <lineage>
        <taxon>Bacteria</taxon>
        <taxon>Pseudomonadati</taxon>
        <taxon>Pseudomonadota</taxon>
        <taxon>Betaproteobacteria</taxon>
        <taxon>Burkholderiales</taxon>
        <taxon>Burkholderiaceae</taxon>
        <taxon>Burkholderia</taxon>
        <taxon>Burkholderia cepacia complex</taxon>
    </lineage>
</organism>
<dbReference type="Proteomes" id="UP001171620">
    <property type="component" value="Unassembled WGS sequence"/>
</dbReference>
<accession>A0AAW7T6V8</accession>
<gene>
    <name evidence="1" type="ORF">QZM33_26680</name>
</gene>
<dbReference type="RefSeq" id="WP_198108638.1">
    <property type="nucleotide sequence ID" value="NZ_JAEDWX010000012.1"/>
</dbReference>
<comment type="caution">
    <text evidence="1">The sequence shown here is derived from an EMBL/GenBank/DDBJ whole genome shotgun (WGS) entry which is preliminary data.</text>
</comment>
<name>A0AAW7T6V8_BURVI</name>